<dbReference type="Pfam" id="PF02338">
    <property type="entry name" value="OTU"/>
    <property type="match status" value="1"/>
</dbReference>
<dbReference type="GO" id="GO:0005829">
    <property type="term" value="C:cytosol"/>
    <property type="evidence" value="ECO:0007669"/>
    <property type="project" value="TreeGrafter"/>
</dbReference>
<evidence type="ECO:0000313" key="13">
    <source>
        <dbReference type="Proteomes" id="UP001431209"/>
    </source>
</evidence>
<accession>A0AAW2Z6M0</accession>
<keyword evidence="2" id="KW-0645">Protease</keyword>
<dbReference type="CDD" id="cd22745">
    <property type="entry name" value="OTU_OTU1"/>
    <property type="match status" value="1"/>
</dbReference>
<evidence type="ECO:0000256" key="1">
    <source>
        <dbReference type="ARBA" id="ARBA00000707"/>
    </source>
</evidence>
<dbReference type="PANTHER" id="PTHR13312">
    <property type="entry name" value="HIV-INDUCED PROTEIN-7-LIKE PROTEASE"/>
    <property type="match status" value="1"/>
</dbReference>
<dbReference type="PROSITE" id="PS50802">
    <property type="entry name" value="OTU"/>
    <property type="match status" value="1"/>
</dbReference>
<evidence type="ECO:0000256" key="4">
    <source>
        <dbReference type="ARBA" id="ARBA00022771"/>
    </source>
</evidence>
<dbReference type="InterPro" id="IPR057766">
    <property type="entry name" value="Znf-C2H2_OTU1-like_C"/>
</dbReference>
<dbReference type="InterPro" id="IPR048857">
    <property type="entry name" value="OTU1_Ubl"/>
</dbReference>
<dbReference type="CDD" id="cd17059">
    <property type="entry name" value="Ubl_OTU1"/>
    <property type="match status" value="1"/>
</dbReference>
<dbReference type="PROSITE" id="PS50053">
    <property type="entry name" value="UBIQUITIN_2"/>
    <property type="match status" value="1"/>
</dbReference>
<evidence type="ECO:0000259" key="11">
    <source>
        <dbReference type="PROSITE" id="PS50802"/>
    </source>
</evidence>
<keyword evidence="8" id="KW-0862">Zinc</keyword>
<comment type="subcellular location">
    <subcellularLocation>
        <location evidence="9">Cytoplasm</location>
    </subcellularLocation>
</comment>
<evidence type="ECO:0000256" key="6">
    <source>
        <dbReference type="ARBA" id="ARBA00022801"/>
    </source>
</evidence>
<organism evidence="12 13">
    <name type="scientific">Acrasis kona</name>
    <dbReference type="NCBI Taxonomy" id="1008807"/>
    <lineage>
        <taxon>Eukaryota</taxon>
        <taxon>Discoba</taxon>
        <taxon>Heterolobosea</taxon>
        <taxon>Tetramitia</taxon>
        <taxon>Eutetramitia</taxon>
        <taxon>Acrasidae</taxon>
        <taxon>Acrasis</taxon>
    </lineage>
</organism>
<dbReference type="GO" id="GO:0030968">
    <property type="term" value="P:endoplasmic reticulum unfolded protein response"/>
    <property type="evidence" value="ECO:0007669"/>
    <property type="project" value="TreeGrafter"/>
</dbReference>
<evidence type="ECO:0000256" key="7">
    <source>
        <dbReference type="ARBA" id="ARBA00022807"/>
    </source>
</evidence>
<evidence type="ECO:0000256" key="5">
    <source>
        <dbReference type="ARBA" id="ARBA00022786"/>
    </source>
</evidence>
<dbReference type="InterPro" id="IPR038765">
    <property type="entry name" value="Papain-like_cys_pep_sf"/>
</dbReference>
<evidence type="ECO:0000313" key="12">
    <source>
        <dbReference type="EMBL" id="KAL0484786.1"/>
    </source>
</evidence>
<keyword evidence="4" id="KW-0863">Zinc-finger</keyword>
<dbReference type="GO" id="GO:0005634">
    <property type="term" value="C:nucleus"/>
    <property type="evidence" value="ECO:0007669"/>
    <property type="project" value="TreeGrafter"/>
</dbReference>
<dbReference type="Gene3D" id="3.90.70.80">
    <property type="match status" value="1"/>
</dbReference>
<comment type="catalytic activity">
    <reaction evidence="1 9">
        <text>Thiol-dependent hydrolysis of ester, thioester, amide, peptide and isopeptide bonds formed by the C-terminal Gly of ubiquitin (a 76-residue protein attached to proteins as an intracellular targeting signal).</text>
        <dbReference type="EC" id="3.4.19.12"/>
    </reaction>
</comment>
<evidence type="ECO:0000256" key="8">
    <source>
        <dbReference type="ARBA" id="ARBA00022833"/>
    </source>
</evidence>
<comment type="function">
    <text evidence="9">Hydrolase that can remove conjugated ubiquitin from proteins and may therefore play an important regulatory role at the level of protein turnover by preventing degradation.</text>
</comment>
<gene>
    <name evidence="12" type="ORF">AKO1_003703</name>
</gene>
<comment type="caution">
    <text evidence="12">The sequence shown here is derived from an EMBL/GenBank/DDBJ whole genome shotgun (WGS) entry which is preliminary data.</text>
</comment>
<reference evidence="12 13" key="1">
    <citation type="submission" date="2024-03" db="EMBL/GenBank/DDBJ databases">
        <title>The Acrasis kona genome and developmental transcriptomes reveal deep origins of eukaryotic multicellular pathways.</title>
        <authorList>
            <person name="Sheikh S."/>
            <person name="Fu C.-J."/>
            <person name="Brown M.W."/>
            <person name="Baldauf S.L."/>
        </authorList>
    </citation>
    <scope>NUCLEOTIDE SEQUENCE [LARGE SCALE GENOMIC DNA]</scope>
    <source>
        <strain evidence="12 13">ATCC MYA-3509</strain>
    </source>
</reference>
<dbReference type="GO" id="GO:0004843">
    <property type="term" value="F:cysteine-type deubiquitinase activity"/>
    <property type="evidence" value="ECO:0007669"/>
    <property type="project" value="UniProtKB-UniRule"/>
</dbReference>
<keyword evidence="6 9" id="KW-0378">Hydrolase</keyword>
<dbReference type="GO" id="GO:0008270">
    <property type="term" value="F:zinc ion binding"/>
    <property type="evidence" value="ECO:0007669"/>
    <property type="project" value="UniProtKB-KW"/>
</dbReference>
<evidence type="ECO:0000259" key="10">
    <source>
        <dbReference type="PROSITE" id="PS50053"/>
    </source>
</evidence>
<evidence type="ECO:0000256" key="2">
    <source>
        <dbReference type="ARBA" id="ARBA00022670"/>
    </source>
</evidence>
<protein>
    <recommendedName>
        <fullName evidence="9">Ubiquitin thioesterase OTU</fullName>
        <ecNumber evidence="9">3.4.19.12</ecNumber>
    </recommendedName>
</protein>
<dbReference type="PANTHER" id="PTHR13312:SF0">
    <property type="entry name" value="UBIQUITIN THIOESTERASE OTU1"/>
    <property type="match status" value="1"/>
</dbReference>
<dbReference type="Gene3D" id="3.10.20.90">
    <property type="entry name" value="Phosphatidylinositol 3-kinase Catalytic Subunit, Chain A, domain 1"/>
    <property type="match status" value="1"/>
</dbReference>
<keyword evidence="3" id="KW-0479">Metal-binding</keyword>
<dbReference type="SUPFAM" id="SSF54236">
    <property type="entry name" value="Ubiquitin-like"/>
    <property type="match status" value="1"/>
</dbReference>
<sequence>MLRVRTTTGTIVIKDVHPSITFSDLKKIIEQKTNIITARQKIKMGFPPKLIEDQESITVGDLKINSGETLIVEESEELLLTNNGTIQQLTPKYYSNIPPQPSSATSNITQDAGDMLRRVIPSDNSCLFNAVSYSLEGPNYKTLPRAKSLRQVIADVVKNDPITFDEATLGQNPKEYCNWIKKTDSWGGAIELMILSKFYNIEICAHDIQTCRVDRYGQDLTDCNIKIYLLYDGIHYDSMALNPIKDGPEDIDITLFNKEDTVSDDKAAQYVKAAHQRHEFTNVSEFDLRCLVCQKGLRGETEAREHAKSTGHVNFGEYKK</sequence>
<dbReference type="InterPro" id="IPR003323">
    <property type="entry name" value="OTU_dom"/>
</dbReference>
<keyword evidence="7 9" id="KW-0788">Thiol protease</keyword>
<dbReference type="InterPro" id="IPR000626">
    <property type="entry name" value="Ubiquitin-like_dom"/>
</dbReference>
<dbReference type="Pfam" id="PF24560">
    <property type="entry name" value="zf-C2H2_OTU1_C"/>
    <property type="match status" value="1"/>
</dbReference>
<evidence type="ECO:0000256" key="9">
    <source>
        <dbReference type="RuleBase" id="RU367104"/>
    </source>
</evidence>
<name>A0AAW2Z6M0_9EUKA</name>
<dbReference type="AlphaFoldDB" id="A0AAW2Z6M0"/>
<dbReference type="Pfam" id="PF21403">
    <property type="entry name" value="OTU1_UBXL"/>
    <property type="match status" value="1"/>
</dbReference>
<keyword evidence="9" id="KW-0963">Cytoplasm</keyword>
<keyword evidence="13" id="KW-1185">Reference proteome</keyword>
<evidence type="ECO:0000256" key="3">
    <source>
        <dbReference type="ARBA" id="ARBA00022723"/>
    </source>
</evidence>
<dbReference type="GO" id="GO:0036503">
    <property type="term" value="P:ERAD pathway"/>
    <property type="evidence" value="ECO:0007669"/>
    <property type="project" value="TreeGrafter"/>
</dbReference>
<proteinExistence type="predicted"/>
<dbReference type="Proteomes" id="UP001431209">
    <property type="component" value="Unassembled WGS sequence"/>
</dbReference>
<dbReference type="SUPFAM" id="SSF54001">
    <property type="entry name" value="Cysteine proteinases"/>
    <property type="match status" value="1"/>
</dbReference>
<feature type="domain" description="OTU" evidence="11">
    <location>
        <begin position="115"/>
        <end position="242"/>
    </location>
</feature>
<keyword evidence="5 9" id="KW-0833">Ubl conjugation pathway</keyword>
<dbReference type="EMBL" id="JAOPGA020001068">
    <property type="protein sequence ID" value="KAL0484786.1"/>
    <property type="molecule type" value="Genomic_DNA"/>
</dbReference>
<feature type="domain" description="Ubiquitin-like" evidence="10">
    <location>
        <begin position="1"/>
        <end position="72"/>
    </location>
</feature>
<dbReference type="InterPro" id="IPR029071">
    <property type="entry name" value="Ubiquitin-like_domsf"/>
</dbReference>
<dbReference type="GO" id="GO:0016579">
    <property type="term" value="P:protein deubiquitination"/>
    <property type="evidence" value="ECO:0007669"/>
    <property type="project" value="TreeGrafter"/>
</dbReference>
<dbReference type="EC" id="3.4.19.12" evidence="9"/>